<evidence type="ECO:0000256" key="4">
    <source>
        <dbReference type="ARBA" id="ARBA00022490"/>
    </source>
</evidence>
<feature type="region of interest" description="Disordered" evidence="19">
    <location>
        <begin position="421"/>
        <end position="455"/>
    </location>
</feature>
<dbReference type="AlphaFoldDB" id="A0A831RLC2"/>
<dbReference type="InterPro" id="IPR001451">
    <property type="entry name" value="Hexapep"/>
</dbReference>
<reference evidence="22" key="1">
    <citation type="journal article" date="2020" name="mSystems">
        <title>Genome- and Community-Level Interaction Insights into Carbon Utilization and Element Cycling Functions of Hydrothermarchaeota in Hydrothermal Sediment.</title>
        <authorList>
            <person name="Zhou Z."/>
            <person name="Liu Y."/>
            <person name="Xu W."/>
            <person name="Pan J."/>
            <person name="Luo Z.H."/>
            <person name="Li M."/>
        </authorList>
    </citation>
    <scope>NUCLEOTIDE SEQUENCE [LARGE SCALE GENOMIC DNA]</scope>
    <source>
        <strain evidence="22">HyVt-443</strain>
    </source>
</reference>
<keyword evidence="4 18" id="KW-0963">Cytoplasm</keyword>
<evidence type="ECO:0000256" key="6">
    <source>
        <dbReference type="ARBA" id="ARBA00022695"/>
    </source>
</evidence>
<dbReference type="Proteomes" id="UP000886251">
    <property type="component" value="Unassembled WGS sequence"/>
</dbReference>
<evidence type="ECO:0000256" key="13">
    <source>
        <dbReference type="ARBA" id="ARBA00023315"/>
    </source>
</evidence>
<evidence type="ECO:0000256" key="9">
    <source>
        <dbReference type="ARBA" id="ARBA00022842"/>
    </source>
</evidence>
<evidence type="ECO:0000256" key="17">
    <source>
        <dbReference type="ARBA" id="ARBA00049628"/>
    </source>
</evidence>
<keyword evidence="12 18" id="KW-0511">Multifunctional enzyme</keyword>
<keyword evidence="11 18" id="KW-0573">Peptidoglycan synthesis</keyword>
<comment type="function">
    <text evidence="17 18">Catalyzes the last two sequential reactions in the de novo biosynthetic pathway for UDP-N-acetylglucosamine (UDP-GlcNAc). The C-terminal domain catalyzes the transfer of acetyl group from acetyl coenzyme A to glucosamine-1-phosphate (GlcN-1-P) to produce N-acetylglucosamine-1-phosphate (GlcNAc-1-P), which is converted into UDP-GlcNAc by the transfer of uridine 5-monophosphate (from uridine 5-triphosphate), a reaction catalyzed by the N-terminal domain.</text>
</comment>
<dbReference type="UniPathway" id="UPA00973"/>
<dbReference type="PANTHER" id="PTHR43584">
    <property type="entry name" value="NUCLEOTIDYL TRANSFERASE"/>
    <property type="match status" value="1"/>
</dbReference>
<feature type="binding site" evidence="18">
    <location>
        <position position="73"/>
    </location>
    <ligand>
        <name>UDP-N-acetyl-alpha-D-glucosamine</name>
        <dbReference type="ChEBI" id="CHEBI:57705"/>
    </ligand>
</feature>
<dbReference type="GO" id="GO:0071555">
    <property type="term" value="P:cell wall organization"/>
    <property type="evidence" value="ECO:0007669"/>
    <property type="project" value="UniProtKB-KW"/>
</dbReference>
<keyword evidence="14 18" id="KW-0961">Cell wall biogenesis/degradation</keyword>
<dbReference type="SUPFAM" id="SSF51161">
    <property type="entry name" value="Trimeric LpxA-like enzymes"/>
    <property type="match status" value="1"/>
</dbReference>
<keyword evidence="9 18" id="KW-0460">Magnesium</keyword>
<feature type="binding site" evidence="18">
    <location>
        <position position="403"/>
    </location>
    <ligand>
        <name>acetyl-CoA</name>
        <dbReference type="ChEBI" id="CHEBI:57288"/>
    </ligand>
</feature>
<keyword evidence="5 18" id="KW-0808">Transferase</keyword>
<dbReference type="EC" id="2.7.7.23" evidence="18"/>
<dbReference type="SUPFAM" id="SSF53448">
    <property type="entry name" value="Nucleotide-diphospho-sugar transferases"/>
    <property type="match status" value="1"/>
</dbReference>
<dbReference type="CDD" id="cd03353">
    <property type="entry name" value="LbH_GlmU_C"/>
    <property type="match status" value="1"/>
</dbReference>
<keyword evidence="8 18" id="KW-0677">Repeat</keyword>
<feature type="binding site" evidence="18">
    <location>
        <position position="152"/>
    </location>
    <ligand>
        <name>UDP-N-acetyl-alpha-D-glucosamine</name>
        <dbReference type="ChEBI" id="CHEBI:57705"/>
    </ligand>
</feature>
<dbReference type="Pfam" id="PF12804">
    <property type="entry name" value="NTP_transf_3"/>
    <property type="match status" value="1"/>
</dbReference>
<dbReference type="InterPro" id="IPR005882">
    <property type="entry name" value="Bifunctional_GlmU"/>
</dbReference>
<feature type="binding site" evidence="18">
    <location>
        <position position="375"/>
    </location>
    <ligand>
        <name>UDP-N-acetyl-alpha-D-glucosamine</name>
        <dbReference type="ChEBI" id="CHEBI:57705"/>
    </ligand>
</feature>
<comment type="subunit">
    <text evidence="18">Homotrimer.</text>
</comment>
<feature type="binding site" evidence="18">
    <location>
        <position position="225"/>
    </location>
    <ligand>
        <name>Mg(2+)</name>
        <dbReference type="ChEBI" id="CHEBI:18420"/>
    </ligand>
</feature>
<dbReference type="GO" id="GO:0005737">
    <property type="term" value="C:cytoplasm"/>
    <property type="evidence" value="ECO:0007669"/>
    <property type="project" value="UniProtKB-SubCell"/>
</dbReference>
<dbReference type="Gene3D" id="2.160.10.10">
    <property type="entry name" value="Hexapeptide repeat proteins"/>
    <property type="match status" value="1"/>
</dbReference>
<feature type="binding site" evidence="18">
    <location>
        <begin position="100"/>
        <end position="102"/>
    </location>
    <ligand>
        <name>UDP-N-acetyl-alpha-D-glucosamine</name>
        <dbReference type="ChEBI" id="CHEBI:57705"/>
    </ligand>
</feature>
<dbReference type="NCBIfam" id="TIGR01173">
    <property type="entry name" value="glmU"/>
    <property type="match status" value="1"/>
</dbReference>
<keyword evidence="13 18" id="KW-0012">Acyltransferase</keyword>
<dbReference type="Pfam" id="PF25087">
    <property type="entry name" value="GMPPB_C"/>
    <property type="match status" value="1"/>
</dbReference>
<feature type="binding site" evidence="18">
    <location>
        <position position="349"/>
    </location>
    <ligand>
        <name>UDP-N-acetyl-alpha-D-glucosamine</name>
        <dbReference type="ChEBI" id="CHEBI:57705"/>
    </ligand>
</feature>
<feature type="binding site" evidence="18">
    <location>
        <position position="331"/>
    </location>
    <ligand>
        <name>UDP-N-acetyl-alpha-D-glucosamine</name>
        <dbReference type="ChEBI" id="CHEBI:57705"/>
    </ligand>
</feature>
<dbReference type="GO" id="GO:0016020">
    <property type="term" value="C:membrane"/>
    <property type="evidence" value="ECO:0007669"/>
    <property type="project" value="GOC"/>
</dbReference>
<proteinExistence type="inferred from homology"/>
<dbReference type="GO" id="GO:0009252">
    <property type="term" value="P:peptidoglycan biosynthetic process"/>
    <property type="evidence" value="ECO:0007669"/>
    <property type="project" value="UniProtKB-UniRule"/>
</dbReference>
<keyword evidence="6 18" id="KW-0548">Nucleotidyltransferase</keyword>
<evidence type="ECO:0000256" key="3">
    <source>
        <dbReference type="ARBA" id="ARBA00007947"/>
    </source>
</evidence>
<feature type="region of interest" description="Pyrophosphorylase" evidence="18">
    <location>
        <begin position="1"/>
        <end position="227"/>
    </location>
</feature>
<evidence type="ECO:0000256" key="8">
    <source>
        <dbReference type="ARBA" id="ARBA00022737"/>
    </source>
</evidence>
<dbReference type="EC" id="2.3.1.157" evidence="18"/>
<comment type="similarity">
    <text evidence="2 18">In the C-terminal section; belongs to the transferase hexapeptide repeat family.</text>
</comment>
<evidence type="ECO:0000256" key="7">
    <source>
        <dbReference type="ARBA" id="ARBA00022723"/>
    </source>
</evidence>
<evidence type="ECO:0000313" key="22">
    <source>
        <dbReference type="EMBL" id="HEB94994.1"/>
    </source>
</evidence>
<evidence type="ECO:0000256" key="2">
    <source>
        <dbReference type="ARBA" id="ARBA00007707"/>
    </source>
</evidence>
<feature type="active site" description="Proton acceptor" evidence="18">
    <location>
        <position position="361"/>
    </location>
</feature>
<name>A0A831RLC2_9GAMM</name>
<comment type="pathway">
    <text evidence="18">Nucleotide-sugar biosynthesis; UDP-N-acetyl-alpha-D-glucosamine biosynthesis; UDP-N-acetyl-alpha-D-glucosamine from N-acetyl-alpha-D-glucosamine 1-phosphate: step 1/1.</text>
</comment>
<feature type="binding site" evidence="18">
    <location>
        <position position="438"/>
    </location>
    <ligand>
        <name>acetyl-CoA</name>
        <dbReference type="ChEBI" id="CHEBI:57288"/>
    </ligand>
</feature>
<feature type="region of interest" description="N-acetyltransferase" evidence="18">
    <location>
        <begin position="249"/>
        <end position="455"/>
    </location>
</feature>
<feature type="binding site" evidence="18">
    <location>
        <position position="22"/>
    </location>
    <ligand>
        <name>UDP-N-acetyl-alpha-D-glucosamine</name>
        <dbReference type="ChEBI" id="CHEBI:57705"/>
    </ligand>
</feature>
<feature type="binding site" evidence="18">
    <location>
        <begin position="78"/>
        <end position="79"/>
    </location>
    <ligand>
        <name>UDP-N-acetyl-alpha-D-glucosamine</name>
        <dbReference type="ChEBI" id="CHEBI:57705"/>
    </ligand>
</feature>
<dbReference type="GO" id="GO:0009245">
    <property type="term" value="P:lipid A biosynthetic process"/>
    <property type="evidence" value="ECO:0007669"/>
    <property type="project" value="UniProtKB-UniRule"/>
</dbReference>
<dbReference type="GO" id="GO:0006048">
    <property type="term" value="P:UDP-N-acetylglucosamine biosynthetic process"/>
    <property type="evidence" value="ECO:0007669"/>
    <property type="project" value="UniProtKB-UniPathway"/>
</dbReference>
<feature type="binding site" evidence="18">
    <location>
        <position position="378"/>
    </location>
    <ligand>
        <name>acetyl-CoA</name>
        <dbReference type="ChEBI" id="CHEBI:57288"/>
    </ligand>
</feature>
<comment type="pathway">
    <text evidence="18">Nucleotide-sugar biosynthesis; UDP-N-acetyl-alpha-D-glucosamine biosynthesis; N-acetyl-alpha-D-glucosamine 1-phosphate from alpha-D-glucosamine 6-phosphate (route II): step 2/2.</text>
</comment>
<feature type="binding site" evidence="18">
    <location>
        <begin position="384"/>
        <end position="385"/>
    </location>
    <ligand>
        <name>acetyl-CoA</name>
        <dbReference type="ChEBI" id="CHEBI:57288"/>
    </ligand>
</feature>
<evidence type="ECO:0000256" key="5">
    <source>
        <dbReference type="ARBA" id="ARBA00022679"/>
    </source>
</evidence>
<dbReference type="GO" id="GO:0000287">
    <property type="term" value="F:magnesium ion binding"/>
    <property type="evidence" value="ECO:0007669"/>
    <property type="project" value="UniProtKB-UniRule"/>
</dbReference>
<evidence type="ECO:0000256" key="1">
    <source>
        <dbReference type="ARBA" id="ARBA00004496"/>
    </source>
</evidence>
<evidence type="ECO:0000256" key="15">
    <source>
        <dbReference type="ARBA" id="ARBA00048247"/>
    </source>
</evidence>
<feature type="binding site" evidence="18">
    <location>
        <position position="137"/>
    </location>
    <ligand>
        <name>UDP-N-acetyl-alpha-D-glucosamine</name>
        <dbReference type="ChEBI" id="CHEBI:57705"/>
    </ligand>
</feature>
<dbReference type="GO" id="GO:0008360">
    <property type="term" value="P:regulation of cell shape"/>
    <property type="evidence" value="ECO:0007669"/>
    <property type="project" value="UniProtKB-KW"/>
</dbReference>
<dbReference type="Pfam" id="PF00132">
    <property type="entry name" value="Hexapep"/>
    <property type="match status" value="1"/>
</dbReference>
<feature type="binding site" evidence="18">
    <location>
        <position position="225"/>
    </location>
    <ligand>
        <name>UDP-N-acetyl-alpha-D-glucosamine</name>
        <dbReference type="ChEBI" id="CHEBI:57705"/>
    </ligand>
</feature>
<dbReference type="Gene3D" id="3.90.550.10">
    <property type="entry name" value="Spore Coat Polysaccharide Biosynthesis Protein SpsA, Chain A"/>
    <property type="match status" value="1"/>
</dbReference>
<evidence type="ECO:0000256" key="16">
    <source>
        <dbReference type="ARBA" id="ARBA00048493"/>
    </source>
</evidence>
<evidence type="ECO:0000259" key="20">
    <source>
        <dbReference type="Pfam" id="PF12804"/>
    </source>
</evidence>
<evidence type="ECO:0000259" key="21">
    <source>
        <dbReference type="Pfam" id="PF25087"/>
    </source>
</evidence>
<dbReference type="EMBL" id="DRKP01000011">
    <property type="protein sequence ID" value="HEB94994.1"/>
    <property type="molecule type" value="Genomic_DNA"/>
</dbReference>
<comment type="catalytic activity">
    <reaction evidence="15 18">
        <text>alpha-D-glucosamine 1-phosphate + acetyl-CoA = N-acetyl-alpha-D-glucosamine 1-phosphate + CoA + H(+)</text>
        <dbReference type="Rhea" id="RHEA:13725"/>
        <dbReference type="ChEBI" id="CHEBI:15378"/>
        <dbReference type="ChEBI" id="CHEBI:57287"/>
        <dbReference type="ChEBI" id="CHEBI:57288"/>
        <dbReference type="ChEBI" id="CHEBI:57776"/>
        <dbReference type="ChEBI" id="CHEBI:58516"/>
        <dbReference type="EC" id="2.3.1.157"/>
    </reaction>
</comment>
<dbReference type="GO" id="GO:0019134">
    <property type="term" value="F:glucosamine-1-phosphate N-acetyltransferase activity"/>
    <property type="evidence" value="ECO:0007669"/>
    <property type="project" value="UniProtKB-UniRule"/>
</dbReference>
<dbReference type="HAMAP" id="MF_01631">
    <property type="entry name" value="GlmU"/>
    <property type="match status" value="1"/>
</dbReference>
<keyword evidence="7 18" id="KW-0479">Metal-binding</keyword>
<dbReference type="InterPro" id="IPR038009">
    <property type="entry name" value="GlmU_C_LbH"/>
</dbReference>
<evidence type="ECO:0000256" key="14">
    <source>
        <dbReference type="ARBA" id="ARBA00023316"/>
    </source>
</evidence>
<evidence type="ECO:0000256" key="18">
    <source>
        <dbReference type="HAMAP-Rule" id="MF_01631"/>
    </source>
</evidence>
<organism evidence="22">
    <name type="scientific">Sedimenticola thiotaurini</name>
    <dbReference type="NCBI Taxonomy" id="1543721"/>
    <lineage>
        <taxon>Bacteria</taxon>
        <taxon>Pseudomonadati</taxon>
        <taxon>Pseudomonadota</taxon>
        <taxon>Gammaproteobacteria</taxon>
        <taxon>Chromatiales</taxon>
        <taxon>Sedimenticolaceae</taxon>
        <taxon>Sedimenticola</taxon>
    </lineage>
</organism>
<dbReference type="InterPro" id="IPR011004">
    <property type="entry name" value="Trimer_LpxA-like_sf"/>
</dbReference>
<comment type="similarity">
    <text evidence="3 18">In the N-terminal section; belongs to the N-acetylglucosamine-1-phosphate uridyltransferase family.</text>
</comment>
<protein>
    <recommendedName>
        <fullName evidence="18">Bifunctional protein GlmU</fullName>
    </recommendedName>
    <domain>
        <recommendedName>
            <fullName evidence="18">UDP-N-acetylglucosamine pyrophosphorylase</fullName>
            <ecNumber evidence="18">2.7.7.23</ecNumber>
        </recommendedName>
        <alternativeName>
            <fullName evidence="18">N-acetylglucosamine-1-phosphate uridyltransferase</fullName>
        </alternativeName>
    </domain>
    <domain>
        <recommendedName>
            <fullName evidence="18">Glucosamine-1-phosphate N-acetyltransferase</fullName>
            <ecNumber evidence="18">2.3.1.157</ecNumber>
        </recommendedName>
    </domain>
</protein>
<feature type="binding site" evidence="18">
    <location>
        <position position="421"/>
    </location>
    <ligand>
        <name>acetyl-CoA</name>
        <dbReference type="ChEBI" id="CHEBI:57288"/>
    </ligand>
</feature>
<feature type="binding site" evidence="18">
    <location>
        <position position="102"/>
    </location>
    <ligand>
        <name>Mg(2+)</name>
        <dbReference type="ChEBI" id="CHEBI:18420"/>
    </ligand>
</feature>
<dbReference type="GO" id="GO:0003977">
    <property type="term" value="F:UDP-N-acetylglucosamine diphosphorylase activity"/>
    <property type="evidence" value="ECO:0007669"/>
    <property type="project" value="UniProtKB-UniRule"/>
</dbReference>
<comment type="pathway">
    <text evidence="18">Bacterial outer membrane biogenesis; LPS lipid A biosynthesis.</text>
</comment>
<evidence type="ECO:0000256" key="11">
    <source>
        <dbReference type="ARBA" id="ARBA00022984"/>
    </source>
</evidence>
<comment type="caution">
    <text evidence="22">The sequence shown here is derived from an EMBL/GenBank/DDBJ whole genome shotgun (WGS) entry which is preliminary data.</text>
</comment>
<evidence type="ECO:0000256" key="19">
    <source>
        <dbReference type="SAM" id="MobiDB-lite"/>
    </source>
</evidence>
<accession>A0A831RLC2</accession>
<evidence type="ECO:0000256" key="10">
    <source>
        <dbReference type="ARBA" id="ARBA00022960"/>
    </source>
</evidence>
<feature type="domain" description="Mannose-1-phosphate guanyltransferase C-terminal" evidence="21">
    <location>
        <begin position="266"/>
        <end position="343"/>
    </location>
</feature>
<dbReference type="GO" id="GO:0000902">
    <property type="term" value="P:cell morphogenesis"/>
    <property type="evidence" value="ECO:0007669"/>
    <property type="project" value="UniProtKB-UniRule"/>
</dbReference>
<dbReference type="InterPro" id="IPR029044">
    <property type="entry name" value="Nucleotide-diphossugar_trans"/>
</dbReference>
<feature type="region of interest" description="Linker" evidence="18">
    <location>
        <begin position="228"/>
        <end position="248"/>
    </location>
</feature>
<dbReference type="PANTHER" id="PTHR43584:SF3">
    <property type="entry name" value="BIFUNCTIONAL PROTEIN GLMU"/>
    <property type="match status" value="1"/>
</dbReference>
<comment type="subcellular location">
    <subcellularLocation>
        <location evidence="1 18">Cytoplasm</location>
    </subcellularLocation>
</comment>
<comment type="cofactor">
    <cofactor evidence="18">
        <name>Mg(2+)</name>
        <dbReference type="ChEBI" id="CHEBI:18420"/>
    </cofactor>
    <text evidence="18">Binds 1 Mg(2+) ion per subunit.</text>
</comment>
<keyword evidence="10 18" id="KW-0133">Cell shape</keyword>
<dbReference type="InterPro" id="IPR056729">
    <property type="entry name" value="GMPPB_C"/>
</dbReference>
<feature type="domain" description="MobA-like NTP transferase" evidence="20">
    <location>
        <begin position="5"/>
        <end position="129"/>
    </location>
</feature>
<feature type="binding site" evidence="18">
    <location>
        <begin position="8"/>
        <end position="11"/>
    </location>
    <ligand>
        <name>UDP-N-acetyl-alpha-D-glucosamine</name>
        <dbReference type="ChEBI" id="CHEBI:57705"/>
    </ligand>
</feature>
<feature type="binding site" evidence="18">
    <location>
        <position position="364"/>
    </location>
    <ligand>
        <name>UDP-N-acetyl-alpha-D-glucosamine</name>
        <dbReference type="ChEBI" id="CHEBI:57705"/>
    </ligand>
</feature>
<dbReference type="UniPathway" id="UPA00113">
    <property type="reaction ID" value="UER00532"/>
</dbReference>
<gene>
    <name evidence="18 22" type="primary">glmU</name>
    <name evidence="22" type="ORF">ENI96_01020</name>
</gene>
<feature type="binding site" evidence="18">
    <location>
        <position position="167"/>
    </location>
    <ligand>
        <name>UDP-N-acetyl-alpha-D-glucosamine</name>
        <dbReference type="ChEBI" id="CHEBI:57705"/>
    </ligand>
</feature>
<evidence type="ECO:0000256" key="12">
    <source>
        <dbReference type="ARBA" id="ARBA00023268"/>
    </source>
</evidence>
<comment type="catalytic activity">
    <reaction evidence="16 18">
        <text>N-acetyl-alpha-D-glucosamine 1-phosphate + UTP + H(+) = UDP-N-acetyl-alpha-D-glucosamine + diphosphate</text>
        <dbReference type="Rhea" id="RHEA:13509"/>
        <dbReference type="ChEBI" id="CHEBI:15378"/>
        <dbReference type="ChEBI" id="CHEBI:33019"/>
        <dbReference type="ChEBI" id="CHEBI:46398"/>
        <dbReference type="ChEBI" id="CHEBI:57705"/>
        <dbReference type="ChEBI" id="CHEBI:57776"/>
        <dbReference type="EC" id="2.7.7.23"/>
    </reaction>
</comment>
<dbReference type="InterPro" id="IPR025877">
    <property type="entry name" value="MobA-like_NTP_Trfase"/>
</dbReference>
<sequence>MKLGVVILAAGQGTRMKSALPKVLHPLAGRPLLGHVIDAARGLQAERIAVVYGHGGSRVPEAFADAPVQWVEQAQQLGTGHAVEQALPAVAGMERVLVLYGDVPLTSRETLESLLRAAEQSPLALLTVELDDPAGYGRIVRDDDGRIVRIVEHRDATPAELAIAEINTGILVADGPSLERWIARLENGNAQGEFYLTDIVAMAVAEGAGVTSAPAADPHEVAGVNDRVQLAGLERWYQGQQARRLMRDGVTLRDPARFDLRGTLATGRDVEIDVNVVIAGDVTLGDRVRIGANTVIRDSRIGDDVQILENCVIEEAVVGEASRIGPFSRLRPETVLAGRVHVGNFVEIKKSEVAEGSKINHLSYIGDTSIGRSVNIGAGTITCNYDGAFKHRTVIGDDAFIGSDTQLVAPVKVGAGATIGAGSTITRDTPDGGLTLSRAKQTSIPGWQRPTKEKK</sequence>
<dbReference type="CDD" id="cd02540">
    <property type="entry name" value="GT2_GlmU_N_bac"/>
    <property type="match status" value="1"/>
</dbReference>
<dbReference type="InterPro" id="IPR050065">
    <property type="entry name" value="GlmU-like"/>
</dbReference>